<dbReference type="SUPFAM" id="SSF51735">
    <property type="entry name" value="NAD(P)-binding Rossmann-fold domains"/>
    <property type="match status" value="1"/>
</dbReference>
<dbReference type="RefSeq" id="WP_090113935.1">
    <property type="nucleotide sequence ID" value="NZ_FNAT01000007.1"/>
</dbReference>
<dbReference type="EMBL" id="FNAT01000007">
    <property type="protein sequence ID" value="SDF09948.1"/>
    <property type="molecule type" value="Genomic_DNA"/>
</dbReference>
<sequence length="284" mass="29950">MRVALTGASGLVGQFLLRGLHARGHAVVALGRTAVPGAEHHDWRLGEAAPLSGCEALVHAAFSHAPGRYRGGEGDDPEGFLGRNRDGSLRLFEAARAAGVTRAVFLSSRAVYGDYPPGTELAEDLPPRPDTLYGEMKWAVEQGLAALARPGFATASLRATGIYGPPAPGQAHKWQGLFAAFAAGEDVAPRVATELHGDDLAAAVALLLEVPEDALALRSFNASDIVLDRRDLLERVARITGRGGVLPERADAARVSAMRCDRVRGLGWTPRGMGGLDAALREML</sequence>
<evidence type="ECO:0000259" key="1">
    <source>
        <dbReference type="Pfam" id="PF01370"/>
    </source>
</evidence>
<accession>A0A1G7IBL2</accession>
<proteinExistence type="predicted"/>
<protein>
    <submittedName>
        <fullName evidence="2">Nucleoside-diphosphate-sugar epimerase</fullName>
    </submittedName>
</protein>
<evidence type="ECO:0000313" key="2">
    <source>
        <dbReference type="EMBL" id="SDF09948.1"/>
    </source>
</evidence>
<gene>
    <name evidence="2" type="ORF">SAMN04488567_3394</name>
</gene>
<evidence type="ECO:0000313" key="3">
    <source>
        <dbReference type="Proteomes" id="UP000198922"/>
    </source>
</evidence>
<dbReference type="Pfam" id="PF01370">
    <property type="entry name" value="Epimerase"/>
    <property type="match status" value="1"/>
</dbReference>
<dbReference type="InterPro" id="IPR050177">
    <property type="entry name" value="Lipid_A_modif_metabolic_enz"/>
</dbReference>
<dbReference type="PANTHER" id="PTHR43245">
    <property type="entry name" value="BIFUNCTIONAL POLYMYXIN RESISTANCE PROTEIN ARNA"/>
    <property type="match status" value="1"/>
</dbReference>
<dbReference type="Proteomes" id="UP000198922">
    <property type="component" value="Unassembled WGS sequence"/>
</dbReference>
<dbReference type="STRING" id="521013.SAMN04488567_3394"/>
<dbReference type="Gene3D" id="3.40.50.720">
    <property type="entry name" value="NAD(P)-binding Rossmann-like Domain"/>
    <property type="match status" value="1"/>
</dbReference>
<name>A0A1G7IBL2_9RHOB</name>
<dbReference type="PANTHER" id="PTHR43245:SF55">
    <property type="entry name" value="NAD(P)-BINDING DOMAIN-CONTAINING PROTEIN"/>
    <property type="match status" value="1"/>
</dbReference>
<keyword evidence="3" id="KW-1185">Reference proteome</keyword>
<dbReference type="OrthoDB" id="9814124at2"/>
<organism evidence="2 3">
    <name type="scientific">Limimaricola pyoseonensis</name>
    <dbReference type="NCBI Taxonomy" id="521013"/>
    <lineage>
        <taxon>Bacteria</taxon>
        <taxon>Pseudomonadati</taxon>
        <taxon>Pseudomonadota</taxon>
        <taxon>Alphaproteobacteria</taxon>
        <taxon>Rhodobacterales</taxon>
        <taxon>Paracoccaceae</taxon>
        <taxon>Limimaricola</taxon>
    </lineage>
</organism>
<dbReference type="InterPro" id="IPR001509">
    <property type="entry name" value="Epimerase_deHydtase"/>
</dbReference>
<dbReference type="AlphaFoldDB" id="A0A1G7IBL2"/>
<feature type="domain" description="NAD-dependent epimerase/dehydratase" evidence="1">
    <location>
        <begin position="4"/>
        <end position="221"/>
    </location>
</feature>
<dbReference type="InterPro" id="IPR036291">
    <property type="entry name" value="NAD(P)-bd_dom_sf"/>
</dbReference>
<reference evidence="3" key="1">
    <citation type="submission" date="2016-10" db="EMBL/GenBank/DDBJ databases">
        <authorList>
            <person name="Varghese N."/>
            <person name="Submissions S."/>
        </authorList>
    </citation>
    <scope>NUCLEOTIDE SEQUENCE [LARGE SCALE GENOMIC DNA]</scope>
    <source>
        <strain evidence="3">DSM 21424</strain>
    </source>
</reference>
<dbReference type="CDD" id="cd08946">
    <property type="entry name" value="SDR_e"/>
    <property type="match status" value="1"/>
</dbReference>